<evidence type="ECO:0000313" key="12">
    <source>
        <dbReference type="Proteomes" id="UP000077856"/>
    </source>
</evidence>
<evidence type="ECO:0000256" key="3">
    <source>
        <dbReference type="ARBA" id="ARBA00022553"/>
    </source>
</evidence>
<dbReference type="InterPro" id="IPR051271">
    <property type="entry name" value="2C-system_Tx_regulators"/>
</dbReference>
<dbReference type="InterPro" id="IPR001789">
    <property type="entry name" value="Sig_transdc_resp-reg_receiver"/>
</dbReference>
<dbReference type="GO" id="GO:0003700">
    <property type="term" value="F:DNA-binding transcription factor activity"/>
    <property type="evidence" value="ECO:0007669"/>
    <property type="project" value="InterPro"/>
</dbReference>
<evidence type="ECO:0000259" key="10">
    <source>
        <dbReference type="PROSITE" id="PS50110"/>
    </source>
</evidence>
<keyword evidence="8" id="KW-0804">Transcription</keyword>
<dbReference type="SUPFAM" id="SSF52172">
    <property type="entry name" value="CheY-like"/>
    <property type="match status" value="1"/>
</dbReference>
<dbReference type="Gene3D" id="3.40.50.2300">
    <property type="match status" value="1"/>
</dbReference>
<dbReference type="InterPro" id="IPR048714">
    <property type="entry name" value="DpiA-like_HTH"/>
</dbReference>
<dbReference type="GO" id="GO:0003677">
    <property type="term" value="F:DNA binding"/>
    <property type="evidence" value="ECO:0007669"/>
    <property type="project" value="UniProtKB-KW"/>
</dbReference>
<keyword evidence="2" id="KW-0963">Cytoplasm</keyword>
<evidence type="ECO:0000256" key="6">
    <source>
        <dbReference type="ARBA" id="ARBA00023125"/>
    </source>
</evidence>
<keyword evidence="5" id="KW-0805">Transcription regulation</keyword>
<evidence type="ECO:0000256" key="5">
    <source>
        <dbReference type="ARBA" id="ARBA00023015"/>
    </source>
</evidence>
<comment type="subcellular location">
    <subcellularLocation>
        <location evidence="1">Cytoplasm</location>
    </subcellularLocation>
</comment>
<name>A0A160MHA4_9BACI</name>
<dbReference type="eggNOG" id="COG4565">
    <property type="taxonomic scope" value="Bacteria"/>
</dbReference>
<keyword evidence="4" id="KW-0902">Two-component regulatory system</keyword>
<evidence type="ECO:0000256" key="1">
    <source>
        <dbReference type="ARBA" id="ARBA00004496"/>
    </source>
</evidence>
<dbReference type="STRING" id="1196031.A361_25745"/>
<feature type="domain" description="Response regulatory" evidence="10">
    <location>
        <begin position="6"/>
        <end position="122"/>
    </location>
</feature>
<dbReference type="PIRSF" id="PIRSF006171">
    <property type="entry name" value="RR_citrat_malat"/>
    <property type="match status" value="1"/>
</dbReference>
<dbReference type="Pfam" id="PF00072">
    <property type="entry name" value="Response_reg"/>
    <property type="match status" value="1"/>
</dbReference>
<evidence type="ECO:0000256" key="8">
    <source>
        <dbReference type="ARBA" id="ARBA00023163"/>
    </source>
</evidence>
<dbReference type="Proteomes" id="UP000077856">
    <property type="component" value="Chromosome"/>
</dbReference>
<dbReference type="SMART" id="SM00448">
    <property type="entry name" value="REC"/>
    <property type="match status" value="1"/>
</dbReference>
<dbReference type="Pfam" id="PF20714">
    <property type="entry name" value="HTH_64"/>
    <property type="match status" value="1"/>
</dbReference>
<keyword evidence="3 9" id="KW-0597">Phosphoprotein</keyword>
<dbReference type="InterPro" id="IPR011006">
    <property type="entry name" value="CheY-like_superfamily"/>
</dbReference>
<dbReference type="PANTHER" id="PTHR45526">
    <property type="entry name" value="TRANSCRIPTIONAL REGULATORY PROTEIN DPIA"/>
    <property type="match status" value="1"/>
</dbReference>
<evidence type="ECO:0000256" key="4">
    <source>
        <dbReference type="ARBA" id="ARBA00023012"/>
    </source>
</evidence>
<dbReference type="KEGG" id="bon:A361_25745"/>
<evidence type="ECO:0000256" key="9">
    <source>
        <dbReference type="PROSITE-ProRule" id="PRU00169"/>
    </source>
</evidence>
<protein>
    <submittedName>
        <fullName evidence="11">Transcriptional regulator</fullName>
    </submittedName>
</protein>
<gene>
    <name evidence="11" type="ORF">A361_25745</name>
</gene>
<organism evidence="11 12">
    <name type="scientific">Cytobacillus oceanisediminis 2691</name>
    <dbReference type="NCBI Taxonomy" id="1196031"/>
    <lineage>
        <taxon>Bacteria</taxon>
        <taxon>Bacillati</taxon>
        <taxon>Bacillota</taxon>
        <taxon>Bacilli</taxon>
        <taxon>Bacillales</taxon>
        <taxon>Bacillaceae</taxon>
        <taxon>Cytobacillus</taxon>
    </lineage>
</organism>
<evidence type="ECO:0000256" key="7">
    <source>
        <dbReference type="ARBA" id="ARBA00023159"/>
    </source>
</evidence>
<keyword evidence="6" id="KW-0238">DNA-binding</keyword>
<dbReference type="GO" id="GO:0005737">
    <property type="term" value="C:cytoplasm"/>
    <property type="evidence" value="ECO:0007669"/>
    <property type="project" value="UniProtKB-SubCell"/>
</dbReference>
<dbReference type="GO" id="GO:0000156">
    <property type="term" value="F:phosphorelay response regulator activity"/>
    <property type="evidence" value="ECO:0007669"/>
    <property type="project" value="TreeGrafter"/>
</dbReference>
<sequence length="228" mass="26024">MSGVINVVIAEDDFRIAQIHEEFLSRVKGMKLVGKALNARETMNLLNVHQVDLLLLDIYMPDRLGTDLLLEIREKFPTLDVILISAAREKEYLQKALKFGVHNYLIKPVTMETLIGTLEKYRQDKQILDSIAEVNQDAIDRLFGSRKVKEDKLDLPAGIDYLTLNKVSQILKKETKGMSADKVGEKMGASRTTARRYLEYLVSANKAYVEQEYGIVGRPERNYYIKEG</sequence>
<evidence type="ECO:0000256" key="2">
    <source>
        <dbReference type="ARBA" id="ARBA00022490"/>
    </source>
</evidence>
<dbReference type="PROSITE" id="PS50110">
    <property type="entry name" value="RESPONSE_REGULATORY"/>
    <property type="match status" value="1"/>
</dbReference>
<dbReference type="PANTHER" id="PTHR45526:SF6">
    <property type="entry name" value="TRANSCRIPTIONAL REGULATORY PROTEIN CITT"/>
    <property type="match status" value="1"/>
</dbReference>
<dbReference type="EMBL" id="CP015506">
    <property type="protein sequence ID" value="AND42413.1"/>
    <property type="molecule type" value="Genomic_DNA"/>
</dbReference>
<dbReference type="RefSeq" id="WP_019380627.1">
    <property type="nucleotide sequence ID" value="NZ_CP015506.1"/>
</dbReference>
<feature type="modified residue" description="4-aspartylphosphate" evidence="9">
    <location>
        <position position="57"/>
    </location>
</feature>
<proteinExistence type="predicted"/>
<keyword evidence="7" id="KW-0010">Activator</keyword>
<evidence type="ECO:0000313" key="11">
    <source>
        <dbReference type="EMBL" id="AND42413.1"/>
    </source>
</evidence>
<dbReference type="InterPro" id="IPR024187">
    <property type="entry name" value="Sig_transdc_resp-reg_cit/mal"/>
</dbReference>
<reference evidence="11 12" key="1">
    <citation type="submission" date="2016-04" db="EMBL/GenBank/DDBJ databases">
        <title>Complete genome sequence of Bacillus oceanisediminis strain 2691.</title>
        <authorList>
            <person name="Jeong H."/>
            <person name="Kim H.J."/>
            <person name="Lee D.-W."/>
        </authorList>
    </citation>
    <scope>NUCLEOTIDE SEQUENCE [LARGE SCALE GENOMIC DNA]</scope>
    <source>
        <strain evidence="11 12">2691</strain>
    </source>
</reference>
<dbReference type="AlphaFoldDB" id="A0A160MHA4"/>
<accession>A0A160MHA4</accession>